<sequence>MSLADGADTDDGTSTPLGDAPPFEYSEDAVSDDAQDIAARGVSEEREARCFAQYERDVDECTAYRSAMGGQRFMDACSQRAFMNYQECRGY</sequence>
<evidence type="ECO:0000313" key="3">
    <source>
        <dbReference type="Proteomes" id="UP000195569"/>
    </source>
</evidence>
<evidence type="ECO:0000313" key="2">
    <source>
        <dbReference type="EMBL" id="SIT40601.1"/>
    </source>
</evidence>
<dbReference type="AlphaFoldDB" id="A0A1N7RZU7"/>
<feature type="region of interest" description="Disordered" evidence="1">
    <location>
        <begin position="1"/>
        <end position="34"/>
    </location>
</feature>
<comment type="caution">
    <text evidence="2">The sequence shown here is derived from an EMBL/GenBank/DDBJ whole genome shotgun (WGS) entry which is preliminary data.</text>
</comment>
<feature type="compositionally biased region" description="Acidic residues" evidence="1">
    <location>
        <begin position="25"/>
        <end position="34"/>
    </location>
</feature>
<dbReference type="Proteomes" id="UP000195569">
    <property type="component" value="Unassembled WGS sequence"/>
</dbReference>
<keyword evidence="3" id="KW-1185">Reference proteome</keyword>
<gene>
    <name evidence="2" type="ORF">BN2476_240252</name>
</gene>
<proteinExistence type="predicted"/>
<organism evidence="2 3">
    <name type="scientific">Paraburkholderia piptadeniae</name>
    <dbReference type="NCBI Taxonomy" id="1701573"/>
    <lineage>
        <taxon>Bacteria</taxon>
        <taxon>Pseudomonadati</taxon>
        <taxon>Pseudomonadota</taxon>
        <taxon>Betaproteobacteria</taxon>
        <taxon>Burkholderiales</taxon>
        <taxon>Burkholderiaceae</taxon>
        <taxon>Paraburkholderia</taxon>
    </lineage>
</organism>
<accession>A0A1N7RZU7</accession>
<protein>
    <submittedName>
        <fullName evidence="2">Uncharacterized protein</fullName>
    </submittedName>
</protein>
<evidence type="ECO:0000256" key="1">
    <source>
        <dbReference type="SAM" id="MobiDB-lite"/>
    </source>
</evidence>
<dbReference type="EMBL" id="CYGY02000024">
    <property type="protein sequence ID" value="SIT40601.1"/>
    <property type="molecule type" value="Genomic_DNA"/>
</dbReference>
<name>A0A1N7RZU7_9BURK</name>
<reference evidence="2" key="1">
    <citation type="submission" date="2016-12" db="EMBL/GenBank/DDBJ databases">
        <authorList>
            <person name="Moulin L."/>
        </authorList>
    </citation>
    <scope>NUCLEOTIDE SEQUENCE [LARGE SCALE GENOMIC DNA]</scope>
    <source>
        <strain evidence="2">STM 7183</strain>
    </source>
</reference>